<dbReference type="InterPro" id="IPR006101">
    <property type="entry name" value="Glyco_hydro_2"/>
</dbReference>
<reference evidence="9" key="1">
    <citation type="submission" date="2019-03" db="EMBL/GenBank/DDBJ databases">
        <title>Single cell metagenomics reveals metabolic interactions within the superorganism composed of flagellate Streblomastix strix and complex community of Bacteroidetes bacteria on its surface.</title>
        <authorList>
            <person name="Treitli S.C."/>
            <person name="Kolisko M."/>
            <person name="Husnik F."/>
            <person name="Keeling P."/>
            <person name="Hampl V."/>
        </authorList>
    </citation>
    <scope>NUCLEOTIDE SEQUENCE</scope>
    <source>
        <strain evidence="9">STM</strain>
    </source>
</reference>
<accession>A0A5J4SKV1</accession>
<feature type="domain" description="Glycoside hydrolase family 2 catalytic" evidence="5">
    <location>
        <begin position="310"/>
        <end position="435"/>
    </location>
</feature>
<dbReference type="Pfam" id="PF02837">
    <property type="entry name" value="Glyco_hydro_2_N"/>
    <property type="match status" value="1"/>
</dbReference>
<feature type="domain" description="Glycoside hydrolase family 2 immunoglobulin-like beta-sandwich" evidence="4">
    <location>
        <begin position="205"/>
        <end position="307"/>
    </location>
</feature>
<evidence type="ECO:0000256" key="3">
    <source>
        <dbReference type="ARBA" id="ARBA00023295"/>
    </source>
</evidence>
<dbReference type="EC" id="3.2.1.23" evidence="9"/>
<dbReference type="SUPFAM" id="SSF49785">
    <property type="entry name" value="Galactose-binding domain-like"/>
    <property type="match status" value="1"/>
</dbReference>
<dbReference type="EMBL" id="SNRY01000154">
    <property type="protein sequence ID" value="KAA6345825.1"/>
    <property type="molecule type" value="Genomic_DNA"/>
</dbReference>
<evidence type="ECO:0000259" key="4">
    <source>
        <dbReference type="Pfam" id="PF00703"/>
    </source>
</evidence>
<dbReference type="InterPro" id="IPR032311">
    <property type="entry name" value="DUF4982"/>
</dbReference>
<dbReference type="GO" id="GO:0005975">
    <property type="term" value="P:carbohydrate metabolic process"/>
    <property type="evidence" value="ECO:0007669"/>
    <property type="project" value="InterPro"/>
</dbReference>
<dbReference type="PROSITE" id="PS51257">
    <property type="entry name" value="PROKAR_LIPOPROTEIN"/>
    <property type="match status" value="1"/>
</dbReference>
<dbReference type="PRINTS" id="PR00132">
    <property type="entry name" value="GLHYDRLASE2"/>
</dbReference>
<dbReference type="Pfam" id="PF00703">
    <property type="entry name" value="Glyco_hydro_2"/>
    <property type="match status" value="1"/>
</dbReference>
<evidence type="ECO:0000256" key="2">
    <source>
        <dbReference type="ARBA" id="ARBA00022801"/>
    </source>
</evidence>
<protein>
    <submittedName>
        <fullName evidence="9">Beta-galactosidase</fullName>
        <ecNumber evidence="9">3.2.1.23</ecNumber>
    </submittedName>
</protein>
<name>A0A5J4SKV1_9ZZZZ</name>
<dbReference type="InterPro" id="IPR006102">
    <property type="entry name" value="Ig-like_GH2"/>
</dbReference>
<dbReference type="InterPro" id="IPR051913">
    <property type="entry name" value="GH2_Domain-Containing"/>
</dbReference>
<feature type="domain" description="DUF4982" evidence="7">
    <location>
        <begin position="602"/>
        <end position="663"/>
    </location>
</feature>
<organism evidence="9">
    <name type="scientific">termite gut metagenome</name>
    <dbReference type="NCBI Taxonomy" id="433724"/>
    <lineage>
        <taxon>unclassified sequences</taxon>
        <taxon>metagenomes</taxon>
        <taxon>organismal metagenomes</taxon>
    </lineage>
</organism>
<comment type="caution">
    <text evidence="9">The sequence shown here is derived from an EMBL/GenBank/DDBJ whole genome shotgun (WGS) entry which is preliminary data.</text>
</comment>
<proteinExistence type="inferred from homology"/>
<sequence>MKKKIIQLIPILSVVFFISCKGESVSEQLWNDDWRFIRADSIIEAQEQQLIEGYFPERADFVSLPHTSRVEPLTVNDQWQGTCYYVKTFTLEKSSKNKLSFIRFDAAMNVADVWVNGTHLCRHLGGYLPFTVDLTGKVYYDGRENTVLVRLDNRDNKTTGPKPLVILDFNTYGGIYRNVWFIEKEPVYITNAVAASKPASGGLLIKTSGVSSTSADVSMQVHVVNTTSGIQNTKVLVTITDPQGKIVSKTSAEKTVQGKSDAEIAATVTLKSPKLWSPDSPSLYRLSVKLLADGKLVDNVNERFGVRDIKIDAGGLYLNGEKTFLRGVNRHQEYPYVGYALSNEANRRDAYKIKEAGFDYVRTSHYPPSPAFLDACDELGIMVLDAILGWQYFGDDAFRRNAYQTAQDMIRRDRNHPCILAWELSINETWMPTEFMEEMNRIKEQEAPESYAAGWQKNGYDVYIEARQHRHGIDKSKPLLVSEYGDWEYYAQNAGFNQDNWNNLLADERNSRQPRGTGEKRLLQQATNIQEAHNDNLSTHAFADSYWVMFDYNRGYADDLEFSGIMDIFRLPKFSYYFFHSQQERVSELFIASYWQPGISNEVRVYGNCEEVELYLNGKLIERRRPDANILSNNLPHPPFTFSAVCTTPGKLEAIGYTKGKEVSRHSVSTPGQPASIWLRADISGTAPKAGTNDLLFIYAEVTDSEGNIIPDYTGAVSFSVLGDASFVAEETPTAEAGIASALLKIGKTRGEITIKASAQSIKESIFKLQIL</sequence>
<dbReference type="GO" id="GO:0004565">
    <property type="term" value="F:beta-galactosidase activity"/>
    <property type="evidence" value="ECO:0007669"/>
    <property type="project" value="UniProtKB-EC"/>
</dbReference>
<dbReference type="InterPro" id="IPR036156">
    <property type="entry name" value="Beta-gal/glucu_dom_sf"/>
</dbReference>
<dbReference type="Pfam" id="PF02836">
    <property type="entry name" value="Glyco_hydro_2_C"/>
    <property type="match status" value="1"/>
</dbReference>
<dbReference type="InterPro" id="IPR008979">
    <property type="entry name" value="Galactose-bd-like_sf"/>
</dbReference>
<evidence type="ECO:0000259" key="5">
    <source>
        <dbReference type="Pfam" id="PF02836"/>
    </source>
</evidence>
<dbReference type="Pfam" id="PF18565">
    <property type="entry name" value="Glyco_hydro2_C5"/>
    <property type="match status" value="1"/>
</dbReference>
<dbReference type="InterPro" id="IPR006104">
    <property type="entry name" value="Glyco_hydro_2_N"/>
</dbReference>
<evidence type="ECO:0000313" key="9">
    <source>
        <dbReference type="EMBL" id="KAA6345825.1"/>
    </source>
</evidence>
<dbReference type="SUPFAM" id="SSF49373">
    <property type="entry name" value="Invasin/intimin cell-adhesion fragments"/>
    <property type="match status" value="1"/>
</dbReference>
<comment type="similarity">
    <text evidence="1">Belongs to the glycosyl hydrolase 2 family.</text>
</comment>
<dbReference type="Pfam" id="PF16355">
    <property type="entry name" value="DUF4982"/>
    <property type="match status" value="1"/>
</dbReference>
<feature type="domain" description="Glycosyl hydrolases family 2 sugar binding" evidence="6">
    <location>
        <begin position="78"/>
        <end position="182"/>
    </location>
</feature>
<dbReference type="InterPro" id="IPR017853">
    <property type="entry name" value="GH"/>
</dbReference>
<evidence type="ECO:0000259" key="7">
    <source>
        <dbReference type="Pfam" id="PF16355"/>
    </source>
</evidence>
<dbReference type="Gene3D" id="2.60.120.260">
    <property type="entry name" value="Galactose-binding domain-like"/>
    <property type="match status" value="1"/>
</dbReference>
<dbReference type="PANTHER" id="PTHR42732">
    <property type="entry name" value="BETA-GALACTOSIDASE"/>
    <property type="match status" value="1"/>
</dbReference>
<feature type="domain" description="Glycoside hydrolase family 2" evidence="8">
    <location>
        <begin position="684"/>
        <end position="764"/>
    </location>
</feature>
<evidence type="ECO:0000259" key="6">
    <source>
        <dbReference type="Pfam" id="PF02837"/>
    </source>
</evidence>
<dbReference type="InterPro" id="IPR008964">
    <property type="entry name" value="Invasin/intimin_cell_adhesion"/>
</dbReference>
<dbReference type="Gene3D" id="3.20.20.80">
    <property type="entry name" value="Glycosidases"/>
    <property type="match status" value="1"/>
</dbReference>
<dbReference type="SUPFAM" id="SSF51445">
    <property type="entry name" value="(Trans)glycosidases"/>
    <property type="match status" value="1"/>
</dbReference>
<dbReference type="AlphaFoldDB" id="A0A5J4SKV1"/>
<dbReference type="SUPFAM" id="SSF49303">
    <property type="entry name" value="beta-Galactosidase/glucuronidase domain"/>
    <property type="match status" value="1"/>
</dbReference>
<dbReference type="InterPro" id="IPR040605">
    <property type="entry name" value="Glyco_hydro2_dom5"/>
</dbReference>
<dbReference type="Gene3D" id="2.60.40.10">
    <property type="entry name" value="Immunoglobulins"/>
    <property type="match status" value="3"/>
</dbReference>
<evidence type="ECO:0000256" key="1">
    <source>
        <dbReference type="ARBA" id="ARBA00007401"/>
    </source>
</evidence>
<evidence type="ECO:0000259" key="8">
    <source>
        <dbReference type="Pfam" id="PF18565"/>
    </source>
</evidence>
<dbReference type="InterPro" id="IPR006103">
    <property type="entry name" value="Glyco_hydro_2_cat"/>
</dbReference>
<keyword evidence="2 9" id="KW-0378">Hydrolase</keyword>
<dbReference type="InterPro" id="IPR013783">
    <property type="entry name" value="Ig-like_fold"/>
</dbReference>
<dbReference type="PANTHER" id="PTHR42732:SF1">
    <property type="entry name" value="BETA-MANNOSIDASE"/>
    <property type="match status" value="1"/>
</dbReference>
<keyword evidence="3 9" id="KW-0326">Glycosidase</keyword>
<gene>
    <name evidence="9" type="ORF">EZS27_006636</name>
</gene>